<proteinExistence type="predicted"/>
<evidence type="ECO:0000313" key="1">
    <source>
        <dbReference type="EMBL" id="GAI90718.1"/>
    </source>
</evidence>
<organism evidence="1">
    <name type="scientific">marine sediment metagenome</name>
    <dbReference type="NCBI Taxonomy" id="412755"/>
    <lineage>
        <taxon>unclassified sequences</taxon>
        <taxon>metagenomes</taxon>
        <taxon>ecological metagenomes</taxon>
    </lineage>
</organism>
<protein>
    <recommendedName>
        <fullName evidence="2">Roadblock/LAMTOR2 domain-containing protein</fullName>
    </recommendedName>
</protein>
<name>X1SCL0_9ZZZZ</name>
<evidence type="ECO:0008006" key="2">
    <source>
        <dbReference type="Google" id="ProtNLM"/>
    </source>
</evidence>
<feature type="non-terminal residue" evidence="1">
    <location>
        <position position="248"/>
    </location>
</feature>
<dbReference type="EMBL" id="BARW01019045">
    <property type="protein sequence ID" value="GAI90718.1"/>
    <property type="molecule type" value="Genomic_DNA"/>
</dbReference>
<gene>
    <name evidence="1" type="ORF">S12H4_32472</name>
</gene>
<sequence length="248" mass="27956">MVLTQRDGNPIQSAGVWFSKDEIFNVSSATSAIFNVGIHLHPNNLKYILIEGKKAKILIAPLNSPIHYSLNRILQQQGILDNKHEFFIAITAQPNTNLGGIFLQTSECLKKIKTTLITSGESFKPPLVQFDEQRIQSIIKGFNVKENENFNFKVSSFSLNLSENMSMELRKVLSNFSIAIPDLKYAYITIEGGFIASKILKNTNDKEENLDNISAMSYALFQTANRCAWLLKKMNAENILLDCENSFQ</sequence>
<reference evidence="1" key="1">
    <citation type="journal article" date="2014" name="Front. Microbiol.">
        <title>High frequency of phylogenetically diverse reductive dehalogenase-homologous genes in deep subseafloor sedimentary metagenomes.</title>
        <authorList>
            <person name="Kawai M."/>
            <person name="Futagami T."/>
            <person name="Toyoda A."/>
            <person name="Takaki Y."/>
            <person name="Nishi S."/>
            <person name="Hori S."/>
            <person name="Arai W."/>
            <person name="Tsubouchi T."/>
            <person name="Morono Y."/>
            <person name="Uchiyama I."/>
            <person name="Ito T."/>
            <person name="Fujiyama A."/>
            <person name="Inagaki F."/>
            <person name="Takami H."/>
        </authorList>
    </citation>
    <scope>NUCLEOTIDE SEQUENCE</scope>
    <source>
        <strain evidence="1">Expedition CK06-06</strain>
    </source>
</reference>
<dbReference type="AlphaFoldDB" id="X1SCL0"/>
<accession>X1SCL0</accession>
<comment type="caution">
    <text evidence="1">The sequence shown here is derived from an EMBL/GenBank/DDBJ whole genome shotgun (WGS) entry which is preliminary data.</text>
</comment>